<dbReference type="PANTHER" id="PTHR10075">
    <property type="entry name" value="BASIGIN RELATED"/>
    <property type="match status" value="1"/>
</dbReference>
<name>A0A6J8D570_MYTCO</name>
<dbReference type="AlphaFoldDB" id="A0A6J8D570"/>
<gene>
    <name evidence="7" type="ORF">MCOR_36988</name>
</gene>
<dbReference type="Gene3D" id="3.90.215.10">
    <property type="entry name" value="Gamma Fibrinogen, chain A, domain 1"/>
    <property type="match status" value="2"/>
</dbReference>
<evidence type="ECO:0000313" key="7">
    <source>
        <dbReference type="EMBL" id="CAC5403076.1"/>
    </source>
</evidence>
<dbReference type="GO" id="GO:0030424">
    <property type="term" value="C:axon"/>
    <property type="evidence" value="ECO:0007669"/>
    <property type="project" value="TreeGrafter"/>
</dbReference>
<keyword evidence="8" id="KW-1185">Reference proteome</keyword>
<keyword evidence="4" id="KW-0393">Immunoglobulin domain</keyword>
<evidence type="ECO:0000256" key="1">
    <source>
        <dbReference type="ARBA" id="ARBA00004498"/>
    </source>
</evidence>
<feature type="domain" description="Ig-like" evidence="5">
    <location>
        <begin position="307"/>
        <end position="401"/>
    </location>
</feature>
<sequence length="779" mass="86401">MNGIDTQTPRNDIGKRPYFPVSENSEFFVLDGDHIGLKCVPEGNPKPQVTWHLPGNLTRNSPVVKRHVRFHFENVELEIRNIVPELHGSYICLAHNSIGTSSYTYIVKYGRITSKAPALITTPPAIPLRIKPDVFLKYTENNVTEGDSILAIPCAADGIPNPVITWSAIGSSMPSNAMQYQQFLIIRNIRLDDSRYYLCTATNTEGKASKPVHIIVLPKPHVKPTVTLPPSLQGKYGTTITLTCNVTGYPTPTIKWYFNGKALSTKINKHQIQNATLAEMGAYTCEATNDAGTSRTDAVFIVHGTAPSLTTTPPQSVMATPNNPPSFTCRASGDPRPTITWEFKPFVGTTSSTYQAELSADHTTLTLPNITKSGLVTCTASNPFGRVQASSSVIYNPDSVTLPMENQPQHCLCDGFNEHYRPDLIGIDSGFSQRDLEFQTRYELELPELNLECIRCCLLYLQRRRYRIVDGLTNFVVYPDLHLEPGVQILVPPITAFLNIPGGGGRRGQIATGHDLNLDEERYGQTCASCSGVETSNECEHTIRCDHNETCLQGIGHIFGRRSEGHHVKCVVCCNDTISCNRNLTCNQNSLQNSSFPRECSDIKGILKSGVYTIYPFGKPTPLTSVFCEVDGNGNVWTITSNGNHRLQIIMTDFSSVTKHANYDSFSVSNETNGYTISLGRYSGDAGDSLTRHNGQKFTTHDRDNDPYGGWNCATHYHGAWWYQACHDSNLNGKYSLTSACPYGTGIIWYSFHGSYYYCLKSTTMMIRRIEIFKNGNKP</sequence>
<comment type="subcellular location">
    <subcellularLocation>
        <location evidence="1">Secreted</location>
        <location evidence="1">Extracellular space</location>
        <location evidence="1">Extracellular matrix</location>
    </subcellularLocation>
</comment>
<dbReference type="GO" id="GO:0098632">
    <property type="term" value="F:cell-cell adhesion mediator activity"/>
    <property type="evidence" value="ECO:0007669"/>
    <property type="project" value="TreeGrafter"/>
</dbReference>
<evidence type="ECO:0000259" key="6">
    <source>
        <dbReference type="PROSITE" id="PS51406"/>
    </source>
</evidence>
<dbReference type="EMBL" id="CACVKT020006659">
    <property type="protein sequence ID" value="CAC5403076.1"/>
    <property type="molecule type" value="Genomic_DNA"/>
</dbReference>
<dbReference type="InterPro" id="IPR007110">
    <property type="entry name" value="Ig-like_dom"/>
</dbReference>
<evidence type="ECO:0000259" key="5">
    <source>
        <dbReference type="PROSITE" id="PS50835"/>
    </source>
</evidence>
<dbReference type="InterPro" id="IPR020837">
    <property type="entry name" value="Fibrinogen_CS"/>
</dbReference>
<dbReference type="Pfam" id="PF00147">
    <property type="entry name" value="Fibrinogen_C"/>
    <property type="match status" value="1"/>
</dbReference>
<dbReference type="Proteomes" id="UP000507470">
    <property type="component" value="Unassembled WGS sequence"/>
</dbReference>
<feature type="domain" description="Fibrinogen C-terminal" evidence="6">
    <location>
        <begin position="632"/>
        <end position="771"/>
    </location>
</feature>
<dbReference type="GO" id="GO:0007156">
    <property type="term" value="P:homophilic cell adhesion via plasma membrane adhesion molecules"/>
    <property type="evidence" value="ECO:0007669"/>
    <property type="project" value="TreeGrafter"/>
</dbReference>
<keyword evidence="3" id="KW-1015">Disulfide bond</keyword>
<dbReference type="SUPFAM" id="SSF56496">
    <property type="entry name" value="Fibrinogen C-terminal domain-like"/>
    <property type="match status" value="1"/>
</dbReference>
<evidence type="ECO:0008006" key="9">
    <source>
        <dbReference type="Google" id="ProtNLM"/>
    </source>
</evidence>
<proteinExistence type="predicted"/>
<dbReference type="Gene3D" id="2.60.40.10">
    <property type="entry name" value="Immunoglobulins"/>
    <property type="match status" value="4"/>
</dbReference>
<dbReference type="CDD" id="cd00087">
    <property type="entry name" value="FReD"/>
    <property type="match status" value="1"/>
</dbReference>
<dbReference type="GO" id="GO:0070593">
    <property type="term" value="P:dendrite self-avoidance"/>
    <property type="evidence" value="ECO:0007669"/>
    <property type="project" value="TreeGrafter"/>
</dbReference>
<dbReference type="InterPro" id="IPR003598">
    <property type="entry name" value="Ig_sub2"/>
</dbReference>
<evidence type="ECO:0000313" key="8">
    <source>
        <dbReference type="Proteomes" id="UP000507470"/>
    </source>
</evidence>
<dbReference type="PROSITE" id="PS00514">
    <property type="entry name" value="FIBRINOGEN_C_1"/>
    <property type="match status" value="1"/>
</dbReference>
<dbReference type="SUPFAM" id="SSF48726">
    <property type="entry name" value="Immunoglobulin"/>
    <property type="match status" value="4"/>
</dbReference>
<feature type="domain" description="Ig-like" evidence="5">
    <location>
        <begin position="132"/>
        <end position="215"/>
    </location>
</feature>
<dbReference type="PROSITE" id="PS51406">
    <property type="entry name" value="FIBRINOGEN_C_2"/>
    <property type="match status" value="1"/>
</dbReference>
<dbReference type="PANTHER" id="PTHR10075:SF100">
    <property type="entry name" value="FASCICLIN-2"/>
    <property type="match status" value="1"/>
</dbReference>
<feature type="domain" description="Ig-like" evidence="5">
    <location>
        <begin position="224"/>
        <end position="300"/>
    </location>
</feature>
<dbReference type="CDD" id="cd00096">
    <property type="entry name" value="Ig"/>
    <property type="match status" value="2"/>
</dbReference>
<dbReference type="OrthoDB" id="5985519at2759"/>
<dbReference type="GO" id="GO:0005886">
    <property type="term" value="C:plasma membrane"/>
    <property type="evidence" value="ECO:0007669"/>
    <property type="project" value="TreeGrafter"/>
</dbReference>
<reference evidence="7 8" key="1">
    <citation type="submission" date="2020-06" db="EMBL/GenBank/DDBJ databases">
        <authorList>
            <person name="Li R."/>
            <person name="Bekaert M."/>
        </authorList>
    </citation>
    <scope>NUCLEOTIDE SEQUENCE [LARGE SCALE GENOMIC DNA]</scope>
    <source>
        <strain evidence="8">wild</strain>
    </source>
</reference>
<dbReference type="InterPro" id="IPR036179">
    <property type="entry name" value="Ig-like_dom_sf"/>
</dbReference>
<evidence type="ECO:0000256" key="2">
    <source>
        <dbReference type="ARBA" id="ARBA00022530"/>
    </source>
</evidence>
<dbReference type="SMART" id="SM00186">
    <property type="entry name" value="FBG"/>
    <property type="match status" value="1"/>
</dbReference>
<protein>
    <recommendedName>
        <fullName evidence="9">HMCN</fullName>
    </recommendedName>
</protein>
<evidence type="ECO:0000256" key="4">
    <source>
        <dbReference type="ARBA" id="ARBA00023319"/>
    </source>
</evidence>
<dbReference type="GO" id="GO:0007411">
    <property type="term" value="P:axon guidance"/>
    <property type="evidence" value="ECO:0007669"/>
    <property type="project" value="TreeGrafter"/>
</dbReference>
<dbReference type="Pfam" id="PF13927">
    <property type="entry name" value="Ig_3"/>
    <property type="match status" value="4"/>
</dbReference>
<keyword evidence="2" id="KW-0272">Extracellular matrix</keyword>
<dbReference type="InterPro" id="IPR014716">
    <property type="entry name" value="Fibrinogen_a/b/g_C_1"/>
</dbReference>
<accession>A0A6J8D570</accession>
<dbReference type="InterPro" id="IPR002181">
    <property type="entry name" value="Fibrinogen_a/b/g_C_dom"/>
</dbReference>
<dbReference type="SMART" id="SM00409">
    <property type="entry name" value="IG"/>
    <property type="match status" value="4"/>
</dbReference>
<dbReference type="InterPro" id="IPR036056">
    <property type="entry name" value="Fibrinogen-like_C"/>
</dbReference>
<dbReference type="SMART" id="SM00408">
    <property type="entry name" value="IGc2"/>
    <property type="match status" value="4"/>
</dbReference>
<organism evidence="7 8">
    <name type="scientific">Mytilus coruscus</name>
    <name type="common">Sea mussel</name>
    <dbReference type="NCBI Taxonomy" id="42192"/>
    <lineage>
        <taxon>Eukaryota</taxon>
        <taxon>Metazoa</taxon>
        <taxon>Spiralia</taxon>
        <taxon>Lophotrochozoa</taxon>
        <taxon>Mollusca</taxon>
        <taxon>Bivalvia</taxon>
        <taxon>Autobranchia</taxon>
        <taxon>Pteriomorphia</taxon>
        <taxon>Mytilida</taxon>
        <taxon>Mytiloidea</taxon>
        <taxon>Mytilidae</taxon>
        <taxon>Mytilinae</taxon>
        <taxon>Mytilus</taxon>
    </lineage>
</organism>
<feature type="domain" description="Ig-like" evidence="5">
    <location>
        <begin position="17"/>
        <end position="108"/>
    </location>
</feature>
<evidence type="ECO:0000256" key="3">
    <source>
        <dbReference type="ARBA" id="ARBA00023157"/>
    </source>
</evidence>
<keyword evidence="2" id="KW-0964">Secreted</keyword>
<dbReference type="InterPro" id="IPR003599">
    <property type="entry name" value="Ig_sub"/>
</dbReference>
<dbReference type="InterPro" id="IPR013783">
    <property type="entry name" value="Ig-like_fold"/>
</dbReference>
<dbReference type="PROSITE" id="PS50835">
    <property type="entry name" value="IG_LIKE"/>
    <property type="match status" value="4"/>
</dbReference>